<feature type="domain" description="EF-hand" evidence="3">
    <location>
        <begin position="561"/>
        <end position="596"/>
    </location>
</feature>
<sequence>MARGETAEAHRSEFVLYVEDDAGVAKKQHNYRTVMVATCLGSLMALALLALPSSTSPTALTSVGAPGLALADNLIRAAPTATEAELSAMLQQYTNAAISNMDASPTGQMLAMSGSIKSVLADSGKLCAKKDIIIAKFDALYNRLKAQSASLNASDAGALEKKNDALTKWLDGESAYRLAQEKVVTATEGAKFAREQYEKYAATVKDTKARVGKMAATYPGEKAGLLAERGLVVEVMRLLGIMDSVPLSDESAAAGGVAAAPAAPAAAPAAEEKRSVGKPSRADLALVKAKVSELAKQAVKVGGKQVAQVQKLTSSLASFAETNEVKTILLDLIKEIDMRIGVIDKAFAEAKEELSGHEASLVKYETQLVDLSNAADKATQEADRTALSRQSLAADKKSSGEAYVDEHAAYVISSPPTEREMFIIKVIKKKILDFCAPAAPAPAPAPEQPAAPAEAPATEEKEEHIADVLSDTVSDIAGTVLKSSNPLQELKDKYQAAVQKFVTGGIVGYAAGAVVKYFSLSVLKAVGVAAVGILAAVAGGFIGKDSSPLVGKVYEQYNKFDAKAAEEEVYRRLDLNKDGRVDWRDAKEVFQRTERMLIRNNLSLSVGSIAGAVAGLMR</sequence>
<gene>
    <name evidence="4" type="ORF">HTEP1355_LOCUS20747</name>
</gene>
<keyword evidence="1" id="KW-0175">Coiled coil</keyword>
<feature type="compositionally biased region" description="Pro residues" evidence="2">
    <location>
        <begin position="440"/>
        <end position="449"/>
    </location>
</feature>
<evidence type="ECO:0000313" key="4">
    <source>
        <dbReference type="EMBL" id="CAD8807068.1"/>
    </source>
</evidence>
<dbReference type="GO" id="GO:0005509">
    <property type="term" value="F:calcium ion binding"/>
    <property type="evidence" value="ECO:0007669"/>
    <property type="project" value="InterPro"/>
</dbReference>
<proteinExistence type="predicted"/>
<evidence type="ECO:0000259" key="3">
    <source>
        <dbReference type="PROSITE" id="PS50222"/>
    </source>
</evidence>
<dbReference type="PROSITE" id="PS50222">
    <property type="entry name" value="EF_HAND_2"/>
    <property type="match status" value="1"/>
</dbReference>
<dbReference type="InterPro" id="IPR002048">
    <property type="entry name" value="EF_hand_dom"/>
</dbReference>
<feature type="region of interest" description="Disordered" evidence="2">
    <location>
        <begin position="440"/>
        <end position="463"/>
    </location>
</feature>
<reference evidence="4" key="1">
    <citation type="submission" date="2021-01" db="EMBL/GenBank/DDBJ databases">
        <authorList>
            <person name="Corre E."/>
            <person name="Pelletier E."/>
            <person name="Niang G."/>
            <person name="Scheremetjew M."/>
            <person name="Finn R."/>
            <person name="Kale V."/>
            <person name="Holt S."/>
            <person name="Cochrane G."/>
            <person name="Meng A."/>
            <person name="Brown T."/>
            <person name="Cohen L."/>
        </authorList>
    </citation>
    <scope>NUCLEOTIDE SEQUENCE</scope>
    <source>
        <strain evidence="4">CCMP443</strain>
    </source>
</reference>
<accession>A0A7S0W7L9</accession>
<evidence type="ECO:0000256" key="1">
    <source>
        <dbReference type="SAM" id="Coils"/>
    </source>
</evidence>
<dbReference type="AlphaFoldDB" id="A0A7S0W7L9"/>
<protein>
    <recommendedName>
        <fullName evidence="3">EF-hand domain-containing protein</fullName>
    </recommendedName>
</protein>
<name>A0A7S0W7L9_9CRYP</name>
<evidence type="ECO:0000256" key="2">
    <source>
        <dbReference type="SAM" id="MobiDB-lite"/>
    </source>
</evidence>
<dbReference type="EMBL" id="HBFN01035778">
    <property type="protein sequence ID" value="CAD8807068.1"/>
    <property type="molecule type" value="Transcribed_RNA"/>
</dbReference>
<organism evidence="4">
    <name type="scientific">Hemiselmis tepida</name>
    <dbReference type="NCBI Taxonomy" id="464990"/>
    <lineage>
        <taxon>Eukaryota</taxon>
        <taxon>Cryptophyceae</taxon>
        <taxon>Cryptomonadales</taxon>
        <taxon>Hemiselmidaceae</taxon>
        <taxon>Hemiselmis</taxon>
    </lineage>
</organism>
<feature type="coiled-coil region" evidence="1">
    <location>
        <begin position="347"/>
        <end position="381"/>
    </location>
</feature>